<gene>
    <name evidence="1" type="ORF">EDS130_LOCUS26243</name>
    <name evidence="2" type="ORF">XAT740_LOCUS60966</name>
</gene>
<dbReference type="Proteomes" id="UP000663852">
    <property type="component" value="Unassembled WGS sequence"/>
</dbReference>
<keyword evidence="3" id="KW-1185">Reference proteome</keyword>
<dbReference type="AlphaFoldDB" id="A0A816H208"/>
<name>A0A816H208_ADIRI</name>
<dbReference type="EMBL" id="CAJNOR010015570">
    <property type="protein sequence ID" value="CAF1682616.1"/>
    <property type="molecule type" value="Genomic_DNA"/>
</dbReference>
<dbReference type="EMBL" id="CAJNOJ010000158">
    <property type="protein sequence ID" value="CAF1217730.1"/>
    <property type="molecule type" value="Genomic_DNA"/>
</dbReference>
<comment type="caution">
    <text evidence="2">The sequence shown here is derived from an EMBL/GenBank/DDBJ whole genome shotgun (WGS) entry which is preliminary data.</text>
</comment>
<reference evidence="2" key="1">
    <citation type="submission" date="2021-02" db="EMBL/GenBank/DDBJ databases">
        <authorList>
            <person name="Nowell W R."/>
        </authorList>
    </citation>
    <scope>NUCLEOTIDE SEQUENCE</scope>
</reference>
<protein>
    <submittedName>
        <fullName evidence="2">Uncharacterized protein</fullName>
    </submittedName>
</protein>
<evidence type="ECO:0000313" key="2">
    <source>
        <dbReference type="EMBL" id="CAF1682616.1"/>
    </source>
</evidence>
<evidence type="ECO:0000313" key="1">
    <source>
        <dbReference type="EMBL" id="CAF1217730.1"/>
    </source>
</evidence>
<sequence>MGYADITMKVEEVFKGVTAGDEIIVRTSLQEAICGRSKTPVSQCWQMWLTESKGAHSCSGSTRDVQKDIAALRQLANN</sequence>
<evidence type="ECO:0000313" key="3">
    <source>
        <dbReference type="Proteomes" id="UP000663828"/>
    </source>
</evidence>
<organism evidence="2 3">
    <name type="scientific">Adineta ricciae</name>
    <name type="common">Rotifer</name>
    <dbReference type="NCBI Taxonomy" id="249248"/>
    <lineage>
        <taxon>Eukaryota</taxon>
        <taxon>Metazoa</taxon>
        <taxon>Spiralia</taxon>
        <taxon>Gnathifera</taxon>
        <taxon>Rotifera</taxon>
        <taxon>Eurotatoria</taxon>
        <taxon>Bdelloidea</taxon>
        <taxon>Adinetida</taxon>
        <taxon>Adinetidae</taxon>
        <taxon>Adineta</taxon>
    </lineage>
</organism>
<dbReference type="Proteomes" id="UP000663828">
    <property type="component" value="Unassembled WGS sequence"/>
</dbReference>
<proteinExistence type="predicted"/>
<accession>A0A816H208</accession>